<feature type="transmembrane region" description="Helical" evidence="7">
    <location>
        <begin position="401"/>
        <end position="421"/>
    </location>
</feature>
<evidence type="ECO:0008006" key="12">
    <source>
        <dbReference type="Google" id="ProtNLM"/>
    </source>
</evidence>
<name>W0AA64_9SPHN</name>
<dbReference type="InterPro" id="IPR052702">
    <property type="entry name" value="MscS-like_channel"/>
</dbReference>
<feature type="domain" description="Mechanosensitive ion channel MscS" evidence="8">
    <location>
        <begin position="601"/>
        <end position="666"/>
    </location>
</feature>
<sequence length="776" mass="83590">MCFMAACWPAAAQTAPEDWKAITAWRKTAAHAEALLDLPLSRRDRVTIDQWEDLRLDLTVQREEAITLGHRGTLKGRIARAQLAQLDAGSAKGQLELDWIKQKRNELNQAVASADGPTIAARDIDARNGVLIHDIDQILRQKRRQKLFSHDHPVVSPATWSAATRDVRTGRIDLARHTSVRQPPSALIGIPLPFRLFLVATAGLAAAWIAAQCRRSLRATIDQRSGPASSPRSQLGLAFARDLLDIAIPAAVLLLVFAAISLLTADLPLLTALSGEIIIDGLSVIYARWLGQSLFTPAFPAAQLVQLPEGKAGVAIRLMTILGFALAAEQFLEYVDEQPGSSAALDALLSFAIVATTSVFTWRLAAVLKDAQGARRAAGGAGFERPDAGRTTDAIRPATRLMSAAAAFAALAALNGFVALARYVLTSTLLSLAVICTALFLYRSLTEASERLFRRREGTTSRTPQLLPLAFGFFLFLLTLPIIAVMWGVSAENIIDSILALKNGVAVGQIRLSFGSVMTFALVFLLGYALTRWLQRVLHFAVLDRLHVDAGVRAAVLTGFGYLGLTLSALIAITAAGLDLSSLAFIAGALSVGVGFGLQSVVANFVSGIILLIERPIKVGDWIEVGAYSGHVHKIAFRSTHIETFDRHEVIIPNTDLISGSVTNLTYGDSLGRVTLPVGVAYDCDVDAARKILLGVVTGHPLVLRKPESSVVLDSLGDSAINLKILCFVENVNQRMTVRSDLYLEILAALKKAGIAIPFPQREVRVHTDRAEPARS</sequence>
<feature type="transmembrane region" description="Helical" evidence="7">
    <location>
        <begin position="466"/>
        <end position="490"/>
    </location>
</feature>
<dbReference type="PANTHER" id="PTHR30347">
    <property type="entry name" value="POTASSIUM CHANNEL RELATED"/>
    <property type="match status" value="1"/>
</dbReference>
<feature type="transmembrane region" description="Helical" evidence="7">
    <location>
        <begin position="510"/>
        <end position="531"/>
    </location>
</feature>
<keyword evidence="5 7" id="KW-1133">Transmembrane helix</keyword>
<evidence type="ECO:0000256" key="4">
    <source>
        <dbReference type="ARBA" id="ARBA00022692"/>
    </source>
</evidence>
<dbReference type="InterPro" id="IPR049278">
    <property type="entry name" value="MS_channel_C"/>
</dbReference>
<dbReference type="InterPro" id="IPR023408">
    <property type="entry name" value="MscS_beta-dom_sf"/>
</dbReference>
<evidence type="ECO:0000259" key="8">
    <source>
        <dbReference type="Pfam" id="PF00924"/>
    </source>
</evidence>
<keyword evidence="3" id="KW-1003">Cell membrane</keyword>
<dbReference type="GO" id="GO:0005886">
    <property type="term" value="C:plasma membrane"/>
    <property type="evidence" value="ECO:0007669"/>
    <property type="project" value="UniProtKB-SubCell"/>
</dbReference>
<evidence type="ECO:0000256" key="7">
    <source>
        <dbReference type="SAM" id="Phobius"/>
    </source>
</evidence>
<dbReference type="KEGG" id="ssan:NX02_03960"/>
<dbReference type="InterPro" id="IPR011066">
    <property type="entry name" value="MscS_channel_C_sf"/>
</dbReference>
<dbReference type="InterPro" id="IPR010920">
    <property type="entry name" value="LSM_dom_sf"/>
</dbReference>
<dbReference type="SUPFAM" id="SSF82689">
    <property type="entry name" value="Mechanosensitive channel protein MscS (YggB), C-terminal domain"/>
    <property type="match status" value="1"/>
</dbReference>
<evidence type="ECO:0000259" key="9">
    <source>
        <dbReference type="Pfam" id="PF21082"/>
    </source>
</evidence>
<dbReference type="SUPFAM" id="SSF50182">
    <property type="entry name" value="Sm-like ribonucleoproteins"/>
    <property type="match status" value="1"/>
</dbReference>
<feature type="transmembrane region" description="Helical" evidence="7">
    <location>
        <begin position="192"/>
        <end position="211"/>
    </location>
</feature>
<dbReference type="STRING" id="1123269.NX02_03960"/>
<comment type="similarity">
    <text evidence="2">Belongs to the MscS (TC 1.A.23) family.</text>
</comment>
<comment type="subcellular location">
    <subcellularLocation>
        <location evidence="1">Cell membrane</location>
        <topology evidence="1">Multi-pass membrane protein</topology>
    </subcellularLocation>
</comment>
<feature type="domain" description="Mechanosensitive ion channel MscS C-terminal" evidence="9">
    <location>
        <begin position="674"/>
        <end position="757"/>
    </location>
</feature>
<dbReference type="Gene3D" id="1.10.287.1260">
    <property type="match status" value="1"/>
</dbReference>
<dbReference type="Gene3D" id="2.30.30.60">
    <property type="match status" value="1"/>
</dbReference>
<organism evidence="10 11">
    <name type="scientific">Sphingomonas sanxanigenens DSM 19645 = NX02</name>
    <dbReference type="NCBI Taxonomy" id="1123269"/>
    <lineage>
        <taxon>Bacteria</taxon>
        <taxon>Pseudomonadati</taxon>
        <taxon>Pseudomonadota</taxon>
        <taxon>Alphaproteobacteria</taxon>
        <taxon>Sphingomonadales</taxon>
        <taxon>Sphingomonadaceae</taxon>
        <taxon>Sphingomonas</taxon>
    </lineage>
</organism>
<dbReference type="InterPro" id="IPR006685">
    <property type="entry name" value="MscS_channel_2nd"/>
</dbReference>
<protein>
    <recommendedName>
        <fullName evidence="12">DUF3772 domain-containing protein</fullName>
    </recommendedName>
</protein>
<proteinExistence type="inferred from homology"/>
<dbReference type="PANTHER" id="PTHR30347:SF1">
    <property type="entry name" value="MECHANOSENSITIVE CHANNEL MSCK"/>
    <property type="match status" value="1"/>
</dbReference>
<dbReference type="Gene3D" id="3.30.70.100">
    <property type="match status" value="1"/>
</dbReference>
<evidence type="ECO:0000256" key="6">
    <source>
        <dbReference type="ARBA" id="ARBA00023136"/>
    </source>
</evidence>
<dbReference type="EMBL" id="CP006644">
    <property type="protein sequence ID" value="AHE52545.1"/>
    <property type="molecule type" value="Genomic_DNA"/>
</dbReference>
<feature type="transmembrane region" description="Helical" evidence="7">
    <location>
        <begin position="344"/>
        <end position="366"/>
    </location>
</feature>
<dbReference type="SUPFAM" id="SSF82861">
    <property type="entry name" value="Mechanosensitive channel protein MscS (YggB), transmembrane region"/>
    <property type="match status" value="1"/>
</dbReference>
<dbReference type="GO" id="GO:0008381">
    <property type="term" value="F:mechanosensitive monoatomic ion channel activity"/>
    <property type="evidence" value="ECO:0007669"/>
    <property type="project" value="UniProtKB-ARBA"/>
</dbReference>
<feature type="transmembrane region" description="Helical" evidence="7">
    <location>
        <begin position="243"/>
        <end position="263"/>
    </location>
</feature>
<keyword evidence="11" id="KW-1185">Reference proteome</keyword>
<evidence type="ECO:0000256" key="2">
    <source>
        <dbReference type="ARBA" id="ARBA00008017"/>
    </source>
</evidence>
<feature type="transmembrane region" description="Helical" evidence="7">
    <location>
        <begin position="552"/>
        <end position="578"/>
    </location>
</feature>
<keyword evidence="6 7" id="KW-0472">Membrane</keyword>
<keyword evidence="4 7" id="KW-0812">Transmembrane</keyword>
<reference evidence="10 11" key="1">
    <citation type="submission" date="2013-07" db="EMBL/GenBank/DDBJ databases">
        <title>Completed genome of Sphingomonas sanxanigenens NX02.</title>
        <authorList>
            <person name="Ma T."/>
            <person name="Huang H."/>
            <person name="Wu M."/>
            <person name="Li X."/>
            <person name="Li G."/>
        </authorList>
    </citation>
    <scope>NUCLEOTIDE SEQUENCE [LARGE SCALE GENOMIC DNA]</scope>
    <source>
        <strain evidence="10 11">NX02</strain>
    </source>
</reference>
<evidence type="ECO:0000313" key="10">
    <source>
        <dbReference type="EMBL" id="AHE52545.1"/>
    </source>
</evidence>
<feature type="transmembrane region" description="Helical" evidence="7">
    <location>
        <begin position="427"/>
        <end position="445"/>
    </location>
</feature>
<dbReference type="InterPro" id="IPR011014">
    <property type="entry name" value="MscS_channel_TM-2"/>
</dbReference>
<evidence type="ECO:0000256" key="1">
    <source>
        <dbReference type="ARBA" id="ARBA00004651"/>
    </source>
</evidence>
<dbReference type="Proteomes" id="UP000018851">
    <property type="component" value="Chromosome"/>
</dbReference>
<gene>
    <name evidence="10" type="ORF">NX02_03960</name>
</gene>
<dbReference type="AlphaFoldDB" id="W0AA64"/>
<dbReference type="eggNOG" id="COG3264">
    <property type="taxonomic scope" value="Bacteria"/>
</dbReference>
<dbReference type="HOGENOM" id="CLU_011796_0_0_5"/>
<dbReference type="Pfam" id="PF00924">
    <property type="entry name" value="MS_channel_2nd"/>
    <property type="match status" value="1"/>
</dbReference>
<dbReference type="PATRIC" id="fig|1123269.5.peg.777"/>
<evidence type="ECO:0000313" key="11">
    <source>
        <dbReference type="Proteomes" id="UP000018851"/>
    </source>
</evidence>
<feature type="transmembrane region" description="Helical" evidence="7">
    <location>
        <begin position="584"/>
        <end position="613"/>
    </location>
</feature>
<evidence type="ECO:0000256" key="3">
    <source>
        <dbReference type="ARBA" id="ARBA00022475"/>
    </source>
</evidence>
<dbReference type="Pfam" id="PF21082">
    <property type="entry name" value="MS_channel_3rd"/>
    <property type="match status" value="1"/>
</dbReference>
<evidence type="ECO:0000256" key="5">
    <source>
        <dbReference type="ARBA" id="ARBA00022989"/>
    </source>
</evidence>
<accession>W0AA64</accession>